<evidence type="ECO:0000256" key="1">
    <source>
        <dbReference type="SAM" id="MobiDB-lite"/>
    </source>
</evidence>
<dbReference type="Ensembl" id="ENSLLET00000036704.1">
    <property type="protein sequence ID" value="ENSLLEP00000035360.1"/>
    <property type="gene ID" value="ENSLLEG00000022353.1"/>
</dbReference>
<accession>A0A8C5QC95</accession>
<sequence length="126" mass="13265">QTQGHVITLPLQPLELIEGCQGGLAEQKSHGTSLVSLRDQHSMASEDHSLVFDLVPVDPGEDLGVEGCALAAVGRGSKEGTWTCLPFSVPLPKSINSIPVPSTGYSVTARGGRDRVSRSQFTVTTP</sequence>
<dbReference type="OrthoDB" id="9397268at2759"/>
<dbReference type="AlphaFoldDB" id="A0A8C5QC95"/>
<keyword evidence="3" id="KW-1185">Reference proteome</keyword>
<evidence type="ECO:0000313" key="3">
    <source>
        <dbReference type="Proteomes" id="UP000694569"/>
    </source>
</evidence>
<proteinExistence type="predicted"/>
<name>A0A8C5QC95_9ANUR</name>
<organism evidence="2 3">
    <name type="scientific">Leptobrachium leishanense</name>
    <name type="common">Leishan spiny toad</name>
    <dbReference type="NCBI Taxonomy" id="445787"/>
    <lineage>
        <taxon>Eukaryota</taxon>
        <taxon>Metazoa</taxon>
        <taxon>Chordata</taxon>
        <taxon>Craniata</taxon>
        <taxon>Vertebrata</taxon>
        <taxon>Euteleostomi</taxon>
        <taxon>Amphibia</taxon>
        <taxon>Batrachia</taxon>
        <taxon>Anura</taxon>
        <taxon>Pelobatoidea</taxon>
        <taxon>Megophryidae</taxon>
        <taxon>Leptobrachium</taxon>
    </lineage>
</organism>
<protein>
    <submittedName>
        <fullName evidence="2">Uncharacterized protein</fullName>
    </submittedName>
</protein>
<dbReference type="Proteomes" id="UP000694569">
    <property type="component" value="Unplaced"/>
</dbReference>
<reference evidence="2" key="2">
    <citation type="submission" date="2025-09" db="UniProtKB">
        <authorList>
            <consortium name="Ensembl"/>
        </authorList>
    </citation>
    <scope>IDENTIFICATION</scope>
</reference>
<evidence type="ECO:0000313" key="2">
    <source>
        <dbReference type="Ensembl" id="ENSLLEP00000035360.1"/>
    </source>
</evidence>
<feature type="region of interest" description="Disordered" evidence="1">
    <location>
        <begin position="106"/>
        <end position="126"/>
    </location>
</feature>
<reference evidence="2" key="1">
    <citation type="submission" date="2025-08" db="UniProtKB">
        <authorList>
            <consortium name="Ensembl"/>
        </authorList>
    </citation>
    <scope>IDENTIFICATION</scope>
</reference>